<dbReference type="Pfam" id="PF00014">
    <property type="entry name" value="Kunitz_BPTI"/>
    <property type="match status" value="1"/>
</dbReference>
<keyword evidence="7" id="KW-1185">Reference proteome</keyword>
<keyword evidence="3" id="KW-1015">Disulfide bond</keyword>
<dbReference type="Gene3D" id="4.10.410.10">
    <property type="entry name" value="Pancreatic trypsin inhibitor Kunitz domain"/>
    <property type="match status" value="1"/>
</dbReference>
<name>A0A226E2N4_FOLCA</name>
<keyword evidence="4" id="KW-0472">Membrane</keyword>
<organism evidence="6 7">
    <name type="scientific">Folsomia candida</name>
    <name type="common">Springtail</name>
    <dbReference type="NCBI Taxonomy" id="158441"/>
    <lineage>
        <taxon>Eukaryota</taxon>
        <taxon>Metazoa</taxon>
        <taxon>Ecdysozoa</taxon>
        <taxon>Arthropoda</taxon>
        <taxon>Hexapoda</taxon>
        <taxon>Collembola</taxon>
        <taxon>Entomobryomorpha</taxon>
        <taxon>Isotomoidea</taxon>
        <taxon>Isotomidae</taxon>
        <taxon>Proisotominae</taxon>
        <taxon>Folsomia</taxon>
    </lineage>
</organism>
<dbReference type="PANTHER" id="PTHR10083">
    <property type="entry name" value="KUNITZ-TYPE PROTEASE INHIBITOR-RELATED"/>
    <property type="match status" value="1"/>
</dbReference>
<evidence type="ECO:0000256" key="3">
    <source>
        <dbReference type="ARBA" id="ARBA00023157"/>
    </source>
</evidence>
<feature type="transmembrane region" description="Helical" evidence="4">
    <location>
        <begin position="6"/>
        <end position="29"/>
    </location>
</feature>
<dbReference type="PROSITE" id="PS50279">
    <property type="entry name" value="BPTI_KUNITZ_2"/>
    <property type="match status" value="1"/>
</dbReference>
<reference evidence="6 7" key="1">
    <citation type="submission" date="2015-12" db="EMBL/GenBank/DDBJ databases">
        <title>The genome of Folsomia candida.</title>
        <authorList>
            <person name="Faddeeva A."/>
            <person name="Derks M.F."/>
            <person name="Anvar Y."/>
            <person name="Smit S."/>
            <person name="Van Straalen N."/>
            <person name="Roelofs D."/>
        </authorList>
    </citation>
    <scope>NUCLEOTIDE SEQUENCE [LARGE SCALE GENOMIC DNA]</scope>
    <source>
        <strain evidence="6 7">VU population</strain>
        <tissue evidence="6">Whole body</tissue>
    </source>
</reference>
<keyword evidence="4" id="KW-1133">Transmembrane helix</keyword>
<evidence type="ECO:0000256" key="1">
    <source>
        <dbReference type="ARBA" id="ARBA00022690"/>
    </source>
</evidence>
<dbReference type="OMA" id="PRFEMSC"/>
<keyword evidence="1" id="KW-0646">Protease inhibitor</keyword>
<evidence type="ECO:0000313" key="7">
    <source>
        <dbReference type="Proteomes" id="UP000198287"/>
    </source>
</evidence>
<dbReference type="PRINTS" id="PR00759">
    <property type="entry name" value="BASICPTASE"/>
</dbReference>
<accession>A0A226E2N4</accession>
<evidence type="ECO:0000259" key="5">
    <source>
        <dbReference type="PROSITE" id="PS50279"/>
    </source>
</evidence>
<dbReference type="SMART" id="SM00131">
    <property type="entry name" value="KU"/>
    <property type="match status" value="1"/>
</dbReference>
<keyword evidence="2" id="KW-0722">Serine protease inhibitor</keyword>
<comment type="caution">
    <text evidence="6">The sequence shown here is derived from an EMBL/GenBank/DDBJ whole genome shotgun (WGS) entry which is preliminary data.</text>
</comment>
<keyword evidence="4" id="KW-0812">Transmembrane</keyword>
<protein>
    <submittedName>
        <fullName evidence="6">KappaPI-theraphotoxin-Hs1a</fullName>
    </submittedName>
</protein>
<dbReference type="STRING" id="158441.A0A226E2N4"/>
<dbReference type="EMBL" id="LNIX01000008">
    <property type="protein sequence ID" value="OXA51181.1"/>
    <property type="molecule type" value="Genomic_DNA"/>
</dbReference>
<proteinExistence type="predicted"/>
<sequence length="109" mass="11668">MKNGMVFLLVFVVMMGSLSLIVVVVGVPLPGLDNHNRFRFIQQDAPDWNGGNISPSCTQSPDTGPCRASFPRFYWNGASCSSFVWGGCAGNGNRFQTIEQCTATCASAG</sequence>
<evidence type="ECO:0000256" key="2">
    <source>
        <dbReference type="ARBA" id="ARBA00022900"/>
    </source>
</evidence>
<dbReference type="PANTHER" id="PTHR10083:SF374">
    <property type="entry name" value="BPTI_KUNITZ INHIBITOR DOMAIN-CONTAINING PROTEIN"/>
    <property type="match status" value="1"/>
</dbReference>
<evidence type="ECO:0000313" key="6">
    <source>
        <dbReference type="EMBL" id="OXA51181.1"/>
    </source>
</evidence>
<dbReference type="Proteomes" id="UP000198287">
    <property type="component" value="Unassembled WGS sequence"/>
</dbReference>
<dbReference type="SUPFAM" id="SSF57362">
    <property type="entry name" value="BPTI-like"/>
    <property type="match status" value="1"/>
</dbReference>
<dbReference type="InterPro" id="IPR002223">
    <property type="entry name" value="Kunitz_BPTI"/>
</dbReference>
<gene>
    <name evidence="6" type="ORF">Fcan01_14624</name>
</gene>
<dbReference type="PROSITE" id="PS00280">
    <property type="entry name" value="BPTI_KUNITZ_1"/>
    <property type="match status" value="1"/>
</dbReference>
<dbReference type="InterPro" id="IPR036880">
    <property type="entry name" value="Kunitz_BPTI_sf"/>
</dbReference>
<dbReference type="InterPro" id="IPR020901">
    <property type="entry name" value="Prtase_inh_Kunz-CS"/>
</dbReference>
<evidence type="ECO:0000256" key="4">
    <source>
        <dbReference type="SAM" id="Phobius"/>
    </source>
</evidence>
<dbReference type="AlphaFoldDB" id="A0A226E2N4"/>
<dbReference type="GO" id="GO:0004867">
    <property type="term" value="F:serine-type endopeptidase inhibitor activity"/>
    <property type="evidence" value="ECO:0007669"/>
    <property type="project" value="UniProtKB-KW"/>
</dbReference>
<dbReference type="InterPro" id="IPR050098">
    <property type="entry name" value="TFPI/VKTCI-like"/>
</dbReference>
<feature type="domain" description="BPTI/Kunitz inhibitor" evidence="5">
    <location>
        <begin position="57"/>
        <end position="105"/>
    </location>
</feature>